<accession>A0A0C9WBT4</accession>
<name>A0A0C9WBT4_9AGAM</name>
<sequence>MEFSKLADIPEAHGQSGSVHDGRIDRDKARTRKSMSAKPEKIARSRSQSRYSNSSFARGDGGDLDGNASINTWLFERNAFTIGRIKLSGDATDSAEINAMIDHYDSMTEFVWPQTWNAEDKLPEVDGAVKELKEELFRQYNEISQKTWARAPLDDRHLRALSNRLSALLFAVGMSRRVQPWKYKGCTVLYASKARHEWDTLLYRFYVSQSESVSQTAFLERNLNLPRNTAVDHDSDSLFDQQKALANGYVAHCLAAHLNASLLSQTGTTGVLAVATQASTQAVDFLTQVEQSPPMQTRIIEHATVEPTQGKCDAILVVPVDSKLPSQLALVQQGPKSQEPGLPESSKTSSKRPQSHSAVCINKTNKSVLRDPVASSCREPIPGANHGVLPQTLEGNVLLPSLVAEYKKHEHSPMAALNQGRIYCVAAVTFLAALGIEEYPVYGLVTNGNVGAVLLSWKSPASKNIYIMERSIRTFNLSSPIEAFQFATFLLRLRDQDDELRRVFQERSYVRNGQAVTRWTMQEQISLLSAKQT</sequence>
<dbReference type="EMBL" id="KN839862">
    <property type="protein sequence ID" value="KIJ61476.1"/>
    <property type="molecule type" value="Genomic_DNA"/>
</dbReference>
<keyword evidence="3" id="KW-1185">Reference proteome</keyword>
<gene>
    <name evidence="2" type="ORF">HYDPIDRAFT_115968</name>
</gene>
<dbReference type="AlphaFoldDB" id="A0A0C9WBT4"/>
<evidence type="ECO:0000313" key="2">
    <source>
        <dbReference type="EMBL" id="KIJ61476.1"/>
    </source>
</evidence>
<feature type="region of interest" description="Disordered" evidence="1">
    <location>
        <begin position="330"/>
        <end position="357"/>
    </location>
</feature>
<evidence type="ECO:0000313" key="3">
    <source>
        <dbReference type="Proteomes" id="UP000053820"/>
    </source>
</evidence>
<organism evidence="2 3">
    <name type="scientific">Hydnomerulius pinastri MD-312</name>
    <dbReference type="NCBI Taxonomy" id="994086"/>
    <lineage>
        <taxon>Eukaryota</taxon>
        <taxon>Fungi</taxon>
        <taxon>Dikarya</taxon>
        <taxon>Basidiomycota</taxon>
        <taxon>Agaricomycotina</taxon>
        <taxon>Agaricomycetes</taxon>
        <taxon>Agaricomycetidae</taxon>
        <taxon>Boletales</taxon>
        <taxon>Boletales incertae sedis</taxon>
        <taxon>Leucogyrophana</taxon>
    </lineage>
</organism>
<dbReference type="Proteomes" id="UP000053820">
    <property type="component" value="Unassembled WGS sequence"/>
</dbReference>
<dbReference type="OrthoDB" id="3270428at2759"/>
<evidence type="ECO:0000256" key="1">
    <source>
        <dbReference type="SAM" id="MobiDB-lite"/>
    </source>
</evidence>
<feature type="region of interest" description="Disordered" evidence="1">
    <location>
        <begin position="1"/>
        <end position="61"/>
    </location>
</feature>
<protein>
    <submittedName>
        <fullName evidence="2">Uncharacterized protein</fullName>
    </submittedName>
</protein>
<dbReference type="HOGENOM" id="CLU_539734_0_0_1"/>
<proteinExistence type="predicted"/>
<feature type="compositionally biased region" description="Low complexity" evidence="1">
    <location>
        <begin position="45"/>
        <end position="58"/>
    </location>
</feature>
<reference evidence="2 3" key="1">
    <citation type="submission" date="2014-04" db="EMBL/GenBank/DDBJ databases">
        <title>Evolutionary Origins and Diversification of the Mycorrhizal Mutualists.</title>
        <authorList>
            <consortium name="DOE Joint Genome Institute"/>
            <consortium name="Mycorrhizal Genomics Consortium"/>
            <person name="Kohler A."/>
            <person name="Kuo A."/>
            <person name="Nagy L.G."/>
            <person name="Floudas D."/>
            <person name="Copeland A."/>
            <person name="Barry K.W."/>
            <person name="Cichocki N."/>
            <person name="Veneault-Fourrey C."/>
            <person name="LaButti K."/>
            <person name="Lindquist E.A."/>
            <person name="Lipzen A."/>
            <person name="Lundell T."/>
            <person name="Morin E."/>
            <person name="Murat C."/>
            <person name="Riley R."/>
            <person name="Ohm R."/>
            <person name="Sun H."/>
            <person name="Tunlid A."/>
            <person name="Henrissat B."/>
            <person name="Grigoriev I.V."/>
            <person name="Hibbett D.S."/>
            <person name="Martin F."/>
        </authorList>
    </citation>
    <scope>NUCLEOTIDE SEQUENCE [LARGE SCALE GENOMIC DNA]</scope>
    <source>
        <strain evidence="2 3">MD-312</strain>
    </source>
</reference>